<evidence type="ECO:0000313" key="3">
    <source>
        <dbReference type="EMBL" id="KAK7820463.1"/>
    </source>
</evidence>
<dbReference type="AlphaFoldDB" id="A0AAW0J1K9"/>
<organism evidence="3 4">
    <name type="scientific">Quercus suber</name>
    <name type="common">Cork oak</name>
    <dbReference type="NCBI Taxonomy" id="58331"/>
    <lineage>
        <taxon>Eukaryota</taxon>
        <taxon>Viridiplantae</taxon>
        <taxon>Streptophyta</taxon>
        <taxon>Embryophyta</taxon>
        <taxon>Tracheophyta</taxon>
        <taxon>Spermatophyta</taxon>
        <taxon>Magnoliopsida</taxon>
        <taxon>eudicotyledons</taxon>
        <taxon>Gunneridae</taxon>
        <taxon>Pentapetalae</taxon>
        <taxon>rosids</taxon>
        <taxon>fabids</taxon>
        <taxon>Fagales</taxon>
        <taxon>Fagaceae</taxon>
        <taxon>Quercus</taxon>
    </lineage>
</organism>
<dbReference type="Proteomes" id="UP000237347">
    <property type="component" value="Unassembled WGS sequence"/>
</dbReference>
<accession>A0AAW0J1K9</accession>
<proteinExistence type="predicted"/>
<dbReference type="InterPro" id="IPR042885">
    <property type="entry name" value="HIPP47/16"/>
</dbReference>
<dbReference type="PANTHER" id="PTHR46932:SF12">
    <property type="entry name" value="HEAVY METAL-ASSOCIATED ISOPRENYLATED PLANT PROTEIN 47"/>
    <property type="match status" value="1"/>
</dbReference>
<sequence>MKQKIVIKVQMACDKYRAKAMKIAAIADGVISVAVEGADKDQLVVIGEGVDSANLTCSLRKKLCYATLLGVEEVKEKKKEPEPVKTKQEGEKKPSTSSTCSTGCIQLPVCPQYPPYPTFYEVAQKIVLKVQMTSDKCRTKAMKIAAKTRGKKLCYASILSVEEMKPEENEDKELDDEKQESLNCTITPSYPPFPWFCEVVVYDPSPSSFSIM</sequence>
<dbReference type="GO" id="GO:0046872">
    <property type="term" value="F:metal ion binding"/>
    <property type="evidence" value="ECO:0007669"/>
    <property type="project" value="InterPro"/>
</dbReference>
<dbReference type="PROSITE" id="PS50846">
    <property type="entry name" value="HMA_2"/>
    <property type="match status" value="1"/>
</dbReference>
<dbReference type="EMBL" id="PKMF04000739">
    <property type="protein sequence ID" value="KAK7820463.1"/>
    <property type="molecule type" value="Genomic_DNA"/>
</dbReference>
<name>A0AAW0J1K9_QUESU</name>
<gene>
    <name evidence="3" type="primary">HIPP47_16</name>
    <name evidence="3" type="ORF">CFP56_038879</name>
</gene>
<evidence type="ECO:0000256" key="1">
    <source>
        <dbReference type="SAM" id="MobiDB-lite"/>
    </source>
</evidence>
<feature type="region of interest" description="Disordered" evidence="1">
    <location>
        <begin position="77"/>
        <end position="97"/>
    </location>
</feature>
<evidence type="ECO:0000313" key="4">
    <source>
        <dbReference type="Proteomes" id="UP000237347"/>
    </source>
</evidence>
<dbReference type="PANTHER" id="PTHR46932">
    <property type="entry name" value="HEAVY METAL-ASSOCIATED ISOPRENYLATED PLANT PROTEIN 47"/>
    <property type="match status" value="1"/>
</dbReference>
<comment type="caution">
    <text evidence="3">The sequence shown here is derived from an EMBL/GenBank/DDBJ whole genome shotgun (WGS) entry which is preliminary data.</text>
</comment>
<feature type="domain" description="HMA" evidence="2">
    <location>
        <begin position="2"/>
        <end position="71"/>
    </location>
</feature>
<protein>
    <submittedName>
        <fullName evidence="3">Heavy metal-associated isoprenylated plant protein 47</fullName>
    </submittedName>
</protein>
<feature type="compositionally biased region" description="Basic and acidic residues" evidence="1">
    <location>
        <begin position="77"/>
        <end position="94"/>
    </location>
</feature>
<dbReference type="Gene3D" id="3.30.70.100">
    <property type="match status" value="2"/>
</dbReference>
<evidence type="ECO:0000259" key="2">
    <source>
        <dbReference type="PROSITE" id="PS50846"/>
    </source>
</evidence>
<reference evidence="3 4" key="1">
    <citation type="journal article" date="2018" name="Sci. Data">
        <title>The draft genome sequence of cork oak.</title>
        <authorList>
            <person name="Ramos A.M."/>
            <person name="Usie A."/>
            <person name="Barbosa P."/>
            <person name="Barros P.M."/>
            <person name="Capote T."/>
            <person name="Chaves I."/>
            <person name="Simoes F."/>
            <person name="Abreu I."/>
            <person name="Carrasquinho I."/>
            <person name="Faro C."/>
            <person name="Guimaraes J.B."/>
            <person name="Mendonca D."/>
            <person name="Nobrega F."/>
            <person name="Rodrigues L."/>
            <person name="Saibo N.J.M."/>
            <person name="Varela M.C."/>
            <person name="Egas C."/>
            <person name="Matos J."/>
            <person name="Miguel C.M."/>
            <person name="Oliveira M.M."/>
            <person name="Ricardo C.P."/>
            <person name="Goncalves S."/>
        </authorList>
    </citation>
    <scope>NUCLEOTIDE SEQUENCE [LARGE SCALE GENOMIC DNA]</scope>
    <source>
        <strain evidence="4">cv. HL8</strain>
    </source>
</reference>
<dbReference type="InterPro" id="IPR006121">
    <property type="entry name" value="HMA_dom"/>
</dbReference>
<keyword evidence="4" id="KW-1185">Reference proteome</keyword>